<dbReference type="Proteomes" id="UP000041254">
    <property type="component" value="Unassembled WGS sequence"/>
</dbReference>
<organism evidence="3 4">
    <name type="scientific">Vitrella brassicaformis (strain CCMP3155)</name>
    <dbReference type="NCBI Taxonomy" id="1169540"/>
    <lineage>
        <taxon>Eukaryota</taxon>
        <taxon>Sar</taxon>
        <taxon>Alveolata</taxon>
        <taxon>Colpodellida</taxon>
        <taxon>Vitrellaceae</taxon>
        <taxon>Vitrella</taxon>
    </lineage>
</organism>
<proteinExistence type="inferred from homology"/>
<comment type="similarity">
    <text evidence="1">Belongs to the CFAP97 family.</text>
</comment>
<dbReference type="PhylomeDB" id="A0A0G4FM58"/>
<name>A0A0G4FM58_VITBC</name>
<evidence type="ECO:0000313" key="4">
    <source>
        <dbReference type="Proteomes" id="UP000041254"/>
    </source>
</evidence>
<dbReference type="PANTHER" id="PTHR23035">
    <property type="entry name" value="CILIA- AND FLAGELLA-ASSOCIATED PROTEIN 97-RELATED"/>
    <property type="match status" value="1"/>
</dbReference>
<dbReference type="VEuPathDB" id="CryptoDB:Vbra_21484"/>
<keyword evidence="4" id="KW-1185">Reference proteome</keyword>
<feature type="region of interest" description="Disordered" evidence="2">
    <location>
        <begin position="167"/>
        <end position="249"/>
    </location>
</feature>
<feature type="region of interest" description="Disordered" evidence="2">
    <location>
        <begin position="326"/>
        <end position="406"/>
    </location>
</feature>
<feature type="compositionally biased region" description="Basic and acidic residues" evidence="2">
    <location>
        <begin position="171"/>
        <end position="198"/>
    </location>
</feature>
<dbReference type="OrthoDB" id="292876at2759"/>
<evidence type="ECO:0000256" key="1">
    <source>
        <dbReference type="ARBA" id="ARBA00008315"/>
    </source>
</evidence>
<evidence type="ECO:0000313" key="3">
    <source>
        <dbReference type="EMBL" id="CEM14919.1"/>
    </source>
</evidence>
<accession>A0A0G4FM58</accession>
<reference evidence="3 4" key="1">
    <citation type="submission" date="2014-11" db="EMBL/GenBank/DDBJ databases">
        <authorList>
            <person name="Zhu J."/>
            <person name="Qi W."/>
            <person name="Song R."/>
        </authorList>
    </citation>
    <scope>NUCLEOTIDE SEQUENCE [LARGE SCALE GENOMIC DNA]</scope>
</reference>
<dbReference type="InterPro" id="IPR038791">
    <property type="entry name" value="Cfap97/Hemingway"/>
</dbReference>
<feature type="compositionally biased region" description="Gly residues" evidence="2">
    <location>
        <begin position="377"/>
        <end position="386"/>
    </location>
</feature>
<dbReference type="OMA" id="VISAIEW"/>
<evidence type="ECO:0000256" key="2">
    <source>
        <dbReference type="SAM" id="MobiDB-lite"/>
    </source>
</evidence>
<dbReference type="AlphaFoldDB" id="A0A0G4FM58"/>
<gene>
    <name evidence="3" type="ORF">Vbra_21484</name>
</gene>
<sequence>MYRAIPVGSKVCHKKWEEHRQRIHERNKATVKPSIDNAVPKTFGKPHMQWNAKKEAALEERYVEIDRQNRILLRRMYDIMKRPTYSRLRPFTGLSSLHRTYRKQQAQRITQENLQILRRIQECQPVISAIEWDVHAKNSLAYYKNACENPDVLHAFERPDDFNLSTYRESTCSRRGDRSPRATTDGRRTARTEEERASKKPPRSAASKESGRRPRPATSGHASSVTRPEDLFSYRSKSTGGDGRGTKSQKFVLKEGRKIGKDYWLIEMSTDGPGLHVTAYNGDTQETLELQIDETQHKQLLEVNGGYGQLADRLSVEGGSLVITAPASAPARPEATPTLGSPRPDEGEGEAPAPAVDEHEEQPADVADVVDTDEAAGGAGGDAGDGVGEEGQADETVAEEEQEEGA</sequence>
<feature type="compositionally biased region" description="Acidic residues" evidence="2">
    <location>
        <begin position="387"/>
        <end position="406"/>
    </location>
</feature>
<dbReference type="InParanoid" id="A0A0G4FM58"/>
<dbReference type="Pfam" id="PF13879">
    <property type="entry name" value="Hmw_CFAP97"/>
    <property type="match status" value="1"/>
</dbReference>
<dbReference type="EMBL" id="CDMY01000461">
    <property type="protein sequence ID" value="CEM14919.1"/>
    <property type="molecule type" value="Genomic_DNA"/>
</dbReference>
<protein>
    <submittedName>
        <fullName evidence="3">Uncharacterized protein</fullName>
    </submittedName>
</protein>
<dbReference type="InterPro" id="IPR029488">
    <property type="entry name" value="Hmw/CFAP97"/>
</dbReference>
<dbReference type="PANTHER" id="PTHR23035:SF2">
    <property type="entry name" value="KIAA1430 HOMOLOGUE"/>
    <property type="match status" value="1"/>
</dbReference>